<comment type="caution">
    <text evidence="2">The sequence shown here is derived from an EMBL/GenBank/DDBJ whole genome shotgun (WGS) entry which is preliminary data.</text>
</comment>
<evidence type="ECO:0008006" key="3">
    <source>
        <dbReference type="Google" id="ProtNLM"/>
    </source>
</evidence>
<accession>A0A0F9SE63</accession>
<sequence>MESLFSLHDKTVVLTGAAGYFGRSFSKCLADAGAHVVLLGRGSKIKRLAEEIGVDYLSVDFYDTEDYKECLESINDVDVLINNAYEFSKNTGFNDQSGKLENMSKEQWNKSFESGVYWHALATQVLGEKMKQKKSGSIINISSMYALVAPDPSLYEGKDAFNPPSYGAAKAAILALTRYTASFYGEYGIRCNAIVPGSFPNTSTDSYNSPNDEEFLQRLRDRTVLGRTGRLEDLHGALIFLASDASSYMTGQSVVIDGGWTIR</sequence>
<dbReference type="PRINTS" id="PR00080">
    <property type="entry name" value="SDRFAMILY"/>
</dbReference>
<dbReference type="InterPro" id="IPR002347">
    <property type="entry name" value="SDR_fam"/>
</dbReference>
<dbReference type="SUPFAM" id="SSF51735">
    <property type="entry name" value="NAD(P)-binding Rossmann-fold domains"/>
    <property type="match status" value="1"/>
</dbReference>
<gene>
    <name evidence="2" type="ORF">LCGC14_0530420</name>
</gene>
<proteinExistence type="inferred from homology"/>
<comment type="similarity">
    <text evidence="1">Belongs to the short-chain dehydrogenases/reductases (SDR) family.</text>
</comment>
<dbReference type="InterPro" id="IPR036291">
    <property type="entry name" value="NAD(P)-bd_dom_sf"/>
</dbReference>
<dbReference type="GO" id="GO:0030497">
    <property type="term" value="P:fatty acid elongation"/>
    <property type="evidence" value="ECO:0007669"/>
    <property type="project" value="TreeGrafter"/>
</dbReference>
<dbReference type="EMBL" id="LAZR01000690">
    <property type="protein sequence ID" value="KKN60602.1"/>
    <property type="molecule type" value="Genomic_DNA"/>
</dbReference>
<dbReference type="Gene3D" id="3.40.50.720">
    <property type="entry name" value="NAD(P)-binding Rossmann-like Domain"/>
    <property type="match status" value="1"/>
</dbReference>
<name>A0A0F9SE63_9ZZZZ</name>
<organism evidence="2">
    <name type="scientific">marine sediment metagenome</name>
    <dbReference type="NCBI Taxonomy" id="412755"/>
    <lineage>
        <taxon>unclassified sequences</taxon>
        <taxon>metagenomes</taxon>
        <taxon>ecological metagenomes</taxon>
    </lineage>
</organism>
<dbReference type="Pfam" id="PF13561">
    <property type="entry name" value="adh_short_C2"/>
    <property type="match status" value="1"/>
</dbReference>
<evidence type="ECO:0000313" key="2">
    <source>
        <dbReference type="EMBL" id="KKN60602.1"/>
    </source>
</evidence>
<dbReference type="PANTHER" id="PTHR42760">
    <property type="entry name" value="SHORT-CHAIN DEHYDROGENASES/REDUCTASES FAMILY MEMBER"/>
    <property type="match status" value="1"/>
</dbReference>
<evidence type="ECO:0000256" key="1">
    <source>
        <dbReference type="ARBA" id="ARBA00006484"/>
    </source>
</evidence>
<reference evidence="2" key="1">
    <citation type="journal article" date="2015" name="Nature">
        <title>Complex archaea that bridge the gap between prokaryotes and eukaryotes.</title>
        <authorList>
            <person name="Spang A."/>
            <person name="Saw J.H."/>
            <person name="Jorgensen S.L."/>
            <person name="Zaremba-Niedzwiedzka K."/>
            <person name="Martijn J."/>
            <person name="Lind A.E."/>
            <person name="van Eijk R."/>
            <person name="Schleper C."/>
            <person name="Guy L."/>
            <person name="Ettema T.J."/>
        </authorList>
    </citation>
    <scope>NUCLEOTIDE SEQUENCE</scope>
</reference>
<dbReference type="AlphaFoldDB" id="A0A0F9SE63"/>
<dbReference type="PRINTS" id="PR00081">
    <property type="entry name" value="GDHRDH"/>
</dbReference>
<dbReference type="GO" id="GO:0016616">
    <property type="term" value="F:oxidoreductase activity, acting on the CH-OH group of donors, NAD or NADP as acceptor"/>
    <property type="evidence" value="ECO:0007669"/>
    <property type="project" value="TreeGrafter"/>
</dbReference>
<dbReference type="PANTHER" id="PTHR42760:SF40">
    <property type="entry name" value="3-OXOACYL-[ACYL-CARRIER-PROTEIN] REDUCTASE, CHLOROPLASTIC"/>
    <property type="match status" value="1"/>
</dbReference>
<protein>
    <recommendedName>
        <fullName evidence="3">Gluconate 5-dehydrogenase</fullName>
    </recommendedName>
</protein>